<accession>A0A372IRP0</accession>
<dbReference type="GO" id="GO:0009279">
    <property type="term" value="C:cell outer membrane"/>
    <property type="evidence" value="ECO:0007669"/>
    <property type="project" value="UniProtKB-SubCell"/>
</dbReference>
<keyword evidence="8" id="KW-0998">Cell outer membrane</keyword>
<evidence type="ECO:0000256" key="5">
    <source>
        <dbReference type="ARBA" id="ARBA00022729"/>
    </source>
</evidence>
<dbReference type="GO" id="GO:0009427">
    <property type="term" value="C:bacterial-type flagellum basal body, distal rod, L ring"/>
    <property type="evidence" value="ECO:0007669"/>
    <property type="project" value="InterPro"/>
</dbReference>
<comment type="caution">
    <text evidence="10">The sequence shown here is derived from an EMBL/GenBank/DDBJ whole genome shotgun (WGS) entry which is preliminary data.</text>
</comment>
<protein>
    <submittedName>
        <fullName evidence="10">Flagellar basal body L-ring protein FlgH</fullName>
    </submittedName>
</protein>
<feature type="signal peptide" evidence="9">
    <location>
        <begin position="1"/>
        <end position="27"/>
    </location>
</feature>
<keyword evidence="5 9" id="KW-0732">Signal</keyword>
<evidence type="ECO:0000256" key="4">
    <source>
        <dbReference type="ARBA" id="ARBA00006929"/>
    </source>
</evidence>
<evidence type="ECO:0000313" key="10">
    <source>
        <dbReference type="EMBL" id="RFU17441.1"/>
    </source>
</evidence>
<proteinExistence type="inferred from homology"/>
<gene>
    <name evidence="10" type="ORF">D0Y96_04610</name>
</gene>
<dbReference type="Pfam" id="PF02107">
    <property type="entry name" value="FlgH"/>
    <property type="match status" value="1"/>
</dbReference>
<evidence type="ECO:0000256" key="9">
    <source>
        <dbReference type="SAM" id="SignalP"/>
    </source>
</evidence>
<keyword evidence="7" id="KW-0975">Bacterial flagellum</keyword>
<keyword evidence="11" id="KW-1185">Reference proteome</keyword>
<keyword evidence="10" id="KW-0966">Cell projection</keyword>
<keyword evidence="6" id="KW-0472">Membrane</keyword>
<comment type="similarity">
    <text evidence="4">Belongs to the FlgH family.</text>
</comment>
<dbReference type="PRINTS" id="PR01008">
    <property type="entry name" value="FLGLRINGFLGH"/>
</dbReference>
<dbReference type="AlphaFoldDB" id="A0A372IRP0"/>
<dbReference type="GO" id="GO:0003774">
    <property type="term" value="F:cytoskeletal motor activity"/>
    <property type="evidence" value="ECO:0007669"/>
    <property type="project" value="InterPro"/>
</dbReference>
<name>A0A372IRP0_9BACT</name>
<evidence type="ECO:0000256" key="8">
    <source>
        <dbReference type="ARBA" id="ARBA00023237"/>
    </source>
</evidence>
<keyword evidence="10" id="KW-0282">Flagellum</keyword>
<sequence>MEETMKPGFVLLPALCLLLFCSLPAHAAKSKKTQTAKSSPPDAELRAYITRVKAQASIDTRTPGSIWRDDGRFSRLTADVRAMHLHDPIAVVVSESLAASTDGTVKNSRASTASSSISALLGKRTGGNVLNNLLNQNSSSGLNAQGQSVTNSSLSTTLGGEVADVLPNGMLVIEAVRQVTFSQQTELITLRGLVRPDDISSQNQVLSTAITDLEVEVTGKGIINDYTYRQNAIVRLLEKLLIF</sequence>
<reference evidence="10 11" key="1">
    <citation type="submission" date="2018-08" db="EMBL/GenBank/DDBJ databases">
        <title>Acidipila sp. 4G-K13, an acidobacterium isolated from forest soil.</title>
        <authorList>
            <person name="Gao Z.-H."/>
            <person name="Qiu L.-H."/>
        </authorList>
    </citation>
    <scope>NUCLEOTIDE SEQUENCE [LARGE SCALE GENOMIC DNA]</scope>
    <source>
        <strain evidence="10 11">4G-K13</strain>
    </source>
</reference>
<evidence type="ECO:0000256" key="7">
    <source>
        <dbReference type="ARBA" id="ARBA00023143"/>
    </source>
</evidence>
<evidence type="ECO:0000256" key="3">
    <source>
        <dbReference type="ARBA" id="ARBA00004442"/>
    </source>
</evidence>
<evidence type="ECO:0000256" key="1">
    <source>
        <dbReference type="ARBA" id="ARBA00002591"/>
    </source>
</evidence>
<evidence type="ECO:0000256" key="6">
    <source>
        <dbReference type="ARBA" id="ARBA00023136"/>
    </source>
</evidence>
<dbReference type="InterPro" id="IPR000527">
    <property type="entry name" value="Flag_Lring"/>
</dbReference>
<dbReference type="EMBL" id="QVQT01000002">
    <property type="protein sequence ID" value="RFU17441.1"/>
    <property type="molecule type" value="Genomic_DNA"/>
</dbReference>
<organism evidence="10 11">
    <name type="scientific">Paracidobacterium acidisoli</name>
    <dbReference type="NCBI Taxonomy" id="2303751"/>
    <lineage>
        <taxon>Bacteria</taxon>
        <taxon>Pseudomonadati</taxon>
        <taxon>Acidobacteriota</taxon>
        <taxon>Terriglobia</taxon>
        <taxon>Terriglobales</taxon>
        <taxon>Acidobacteriaceae</taxon>
        <taxon>Paracidobacterium</taxon>
    </lineage>
</organism>
<dbReference type="GO" id="GO:0071973">
    <property type="term" value="P:bacterial-type flagellum-dependent cell motility"/>
    <property type="evidence" value="ECO:0007669"/>
    <property type="project" value="InterPro"/>
</dbReference>
<dbReference type="PANTHER" id="PTHR34933:SF1">
    <property type="entry name" value="FLAGELLAR L-RING PROTEIN"/>
    <property type="match status" value="1"/>
</dbReference>
<feature type="chain" id="PRO_5016953317" evidence="9">
    <location>
        <begin position="28"/>
        <end position="243"/>
    </location>
</feature>
<dbReference type="Proteomes" id="UP000264702">
    <property type="component" value="Unassembled WGS sequence"/>
</dbReference>
<dbReference type="PANTHER" id="PTHR34933">
    <property type="entry name" value="FLAGELLAR L-RING PROTEIN"/>
    <property type="match status" value="1"/>
</dbReference>
<comment type="subcellular location">
    <subcellularLocation>
        <location evidence="2">Bacterial flagellum basal body</location>
    </subcellularLocation>
    <subcellularLocation>
        <location evidence="3">Cell outer membrane</location>
    </subcellularLocation>
</comment>
<dbReference type="OrthoDB" id="118146at2"/>
<comment type="function">
    <text evidence="1">Assembles around the rod to form the L-ring and probably protects the motor/basal body from shearing forces during rotation.</text>
</comment>
<keyword evidence="10" id="KW-0969">Cilium</keyword>
<evidence type="ECO:0000256" key="2">
    <source>
        <dbReference type="ARBA" id="ARBA00004117"/>
    </source>
</evidence>
<evidence type="ECO:0000313" key="11">
    <source>
        <dbReference type="Proteomes" id="UP000264702"/>
    </source>
</evidence>